<keyword evidence="7 18" id="KW-0808">Transferase</keyword>
<evidence type="ECO:0000256" key="5">
    <source>
        <dbReference type="ARBA" id="ARBA00018602"/>
    </source>
</evidence>
<sequence length="2210" mass="254234">MDETISELRELCLNYIGQDERLSRQKLNLLGQREPRMLLIEGLKLLSRCIEMDGADKSGCIHNHDDKSVETILIESGIVCPGLPLIIPDGYKLIDNSLILLECFVRSTPASFEKKFIEDTNKLASIREDLALAGVTLVPIVDGRCDYDNSFMPEWVNFKFRDLLFKLLEYSSQDEKVFEESEYFRLCESLKTTVDKRSGMDSMKILRDARSLHNDEIMRMCHEGINPNMSCDEVVFGINSLFSRFRRDLEIGKLTRNFQKVKPEGLIKEYSELYETLAYSDDISTLSKEAVESCPLMRFITAEISGHKREGETGTEYERLLSMLNKVKSLKLLNTRRKQLLNLDVLCLSSLIKQLKSKGLKNEKHWVGCCYNSVNDRLVSFYSTKEEYIRLLRNRKKSNLFRRVPLEELFRISMNEFIVKIQKCLSVVGLSFEHYGLSKHLVHECNISFTEFESFIKVGNHPIMHYTKFEDYNFEPNTEQLRSVQSLRKLSSVCLALTNSMKTSSVARLRQNQLGSVRYQVVECKEVFCQVIKLDSEEYHLLYQKTGESSRCYSIQGPNGHLISFYADPKRYFLPIFSDEVLHNMIDTMISWIRSCPDLKDCLTDIETALRTLLLLMLTNPTKRNQKQVQNIRYLVMAIVSDFATTSLMDKLREDLITHAEKMVYRLLRFLVKTIFGTGEKVLLSAKFKFMLNVSYLCHLITKETPDRLTDQIKCFEKFFEPKSQFGFFVNPKEAITPEEECVFYEQMKKFTSKEADCQRTTPGVNLEAFSMMVSSFNNGTLIFKGEKKLSSLDPMTNSGCATALDLASNKSVVVNKHLNGERLLEYDFNKLLVSAVSQITEGFMRKQRYKLNHSDYEYKVSKLVSKLVIGTSRAEVEKPEDEPTGACFFEGVEETKFFKALEDKVSSTIMQYKKGWKGNKGEGGGTLQNVKGLHHLQVALSGKMAHLRKVILSEISYHLVEDFDPSCLTNDDMKFVCEAVEGSEELSPLYFTSAVREQCGLDEMAQNLCRKFFSEGDWFSCMKMILLQMNANAYSGKYRHLQRQGLNFRFDWGKLEEDVRISERESNSESLSRALSLTKCMSAALKNLCFYSEESPTSYTSVGPDSGRLKFALSYKEQVGGNRELYIGDLRTKMFTRLIEDYFESFSSFFSGSCLNNDKEFENAILSMTINVREGFLNYSMDHSKWGPMMCPFLFLMLLQNLKLGDDQYVRSGKDHVSTLLTWHMHKLVEVPFPVVSAMMKSYVKSKLKLLRGSETTVTERIFREYFEMGVVPSHISSLIDMGQGILHNASDFYGMISERFINYCIGVIFGERPEAYTSSDDQVTLFDRRLSELVETDPEEVLVLLEFHSHLSGLLNKFVSPKSVVGRFAAEFKSRFYVWGEEVPLLTKFVSAALHNVKCKEPHQLCETIDTIADQAVANGVPVSLVNCIQKRTLALLKYANFPLDPFLLNTTTDVKDWLDGSRGYRIQRLIEELCPGETKIIRKLVRKLHHKLKNGEFNEEFFMDLFNRNKKEAILQLGEILDFGEDLSQLANINWLNLNEMFPLRMVLRQKVVYPSVMTFQEERIPSLIKTLQNKLCSKFTRGAQKLLSEAINKSAFQSCISSGFIGLCKTLGSRCVRNGNRENLYIKKVLEDLSTDEHVTRIQKHDGIMLYIYDKQSDLENHRDHTSFLRPLLWDYICISLSNSFELGVWVLAEPVMGKNSENSSVKHLNPCDYVARKPESSRLLEDKVSLNHVIQSVRRLYPKVFEDQLLPFMSDMSSKNMRWSPRIKFLDLCVLIDINSESLSLISHVVKWKRDEHYTVLFSDLTNSHQRSDSSLVDEFVVSTRDVCKNFLKQVYFESFVREFVATTRTLGNFSWFPHKDMMPSEDGAEALGPFQSFVLKVVNRSVERPMFRSDLQFGFGWFSYRMGDIVCNAAMLIKQGLTDSRAFKSLKDLWDYMLTYTEGVLELSITVDFSHNQNNTDCLRRFSLILLVKCQLLGPGVAELLSCSHLFKGEVDRRLLDECLHLLRTDPIFKVNNAVLDVRSEEFEDYMEDPLILGDCLEVELIGSKKMLDGIKSLDFERVGPEWEPVPLTVKMGALFEGRNLVQNIHVKLETKDMRVFLAELDGYERTTDVLGNLLLHRFRTGEHLSGSEIGVTLRELHMDRSVMLLPLSFVPDWFTFKDCRLCFSKSKNTVMYETVGGRFRLKGKSCDDWLAGTEVEEIE</sequence>
<evidence type="ECO:0000256" key="10">
    <source>
        <dbReference type="ARBA" id="ARBA00022723"/>
    </source>
</evidence>
<evidence type="ECO:0000256" key="8">
    <source>
        <dbReference type="ARBA" id="ARBA00022695"/>
    </source>
</evidence>
<accession>C6YBC1</accession>
<dbReference type="Gene3D" id="1.20.1440.300">
    <property type="entry name" value="RNA-directed RNA polymerase L, helical domain"/>
    <property type="match status" value="1"/>
</dbReference>
<evidence type="ECO:0000256" key="18">
    <source>
        <dbReference type="PIRNR" id="PIRNR000836"/>
    </source>
</evidence>
<dbReference type="GO" id="GO:0044423">
    <property type="term" value="C:virion component"/>
    <property type="evidence" value="ECO:0007669"/>
    <property type="project" value="UniProtKB-KW"/>
</dbReference>
<keyword evidence="10" id="KW-0479">Metal-binding</keyword>
<dbReference type="InterPro" id="IPR026382">
    <property type="entry name" value="CapSnatch_arenavir"/>
</dbReference>
<evidence type="ECO:0000256" key="9">
    <source>
        <dbReference type="ARBA" id="ARBA00022715"/>
    </source>
</evidence>
<organism evidence="20 21">
    <name type="scientific">Mammarenavirus choriomeningitidis</name>
    <dbReference type="NCBI Taxonomy" id="3052303"/>
    <lineage>
        <taxon>Viruses</taxon>
        <taxon>Riboviria</taxon>
        <taxon>Orthornavirae</taxon>
        <taxon>Negarnaviricota</taxon>
        <taxon>Polyploviricotina</taxon>
        <taxon>Bunyaviricetes</taxon>
        <taxon>Hareavirales</taxon>
        <taxon>Arenaviridae</taxon>
        <taxon>Mammarenavirus</taxon>
    </lineage>
</organism>
<proteinExistence type="inferred from homology"/>
<dbReference type="PROSITE" id="PS50525">
    <property type="entry name" value="RDRP_SSRNA_NEG_SEG"/>
    <property type="match status" value="1"/>
</dbReference>
<dbReference type="InterPro" id="IPR048006">
    <property type="entry name" value="CapSnatch_bunyavir"/>
</dbReference>
<evidence type="ECO:0000256" key="1">
    <source>
        <dbReference type="ARBA" id="ARBA00001936"/>
    </source>
</evidence>
<dbReference type="Pfam" id="PF06317">
    <property type="entry name" value="Arena_RNA_pol"/>
    <property type="match status" value="1"/>
</dbReference>
<dbReference type="GO" id="GO:0000166">
    <property type="term" value="F:nucleotide binding"/>
    <property type="evidence" value="ECO:0007669"/>
    <property type="project" value="UniProtKB-KW"/>
</dbReference>
<dbReference type="NCBIfam" id="TIGR04202">
    <property type="entry name" value="capSnatchArena"/>
    <property type="match status" value="1"/>
</dbReference>
<keyword evidence="11 18" id="KW-0547">Nucleotide-binding</keyword>
<dbReference type="EMBL" id="DQ868484">
    <property type="protein sequence ID" value="ABI96821.1"/>
    <property type="molecule type" value="Genomic_RNA"/>
</dbReference>
<keyword evidence="16 18" id="KW-1035">Host cytoplasm</keyword>
<dbReference type="InterPro" id="IPR007099">
    <property type="entry name" value="RNA-dir_pol_NSvirus"/>
</dbReference>
<dbReference type="GO" id="GO:0075526">
    <property type="term" value="P:cap snatching"/>
    <property type="evidence" value="ECO:0007669"/>
    <property type="project" value="UniProtKB-KW"/>
</dbReference>
<dbReference type="Pfam" id="PF17296">
    <property type="entry name" value="ArenaCapSnatch"/>
    <property type="match status" value="1"/>
</dbReference>
<name>C6YBC1_9VIRU</name>
<evidence type="ECO:0000256" key="14">
    <source>
        <dbReference type="ARBA" id="ARBA00022844"/>
    </source>
</evidence>
<comment type="subunit">
    <text evidence="18">Homomultimer; the oligomeric structure is essential for the polymerase activity.</text>
</comment>
<dbReference type="Proteomes" id="UP000135643">
    <property type="component" value="Genome"/>
</dbReference>
<evidence type="ECO:0000256" key="7">
    <source>
        <dbReference type="ARBA" id="ARBA00022679"/>
    </source>
</evidence>
<evidence type="ECO:0000256" key="13">
    <source>
        <dbReference type="ARBA" id="ARBA00022842"/>
    </source>
</evidence>
<evidence type="ECO:0000313" key="21">
    <source>
        <dbReference type="Proteomes" id="UP000135643"/>
    </source>
</evidence>
<keyword evidence="14 18" id="KW-0946">Virion</keyword>
<dbReference type="FunFam" id="3.30.70.2640:FF:000001">
    <property type="entry name" value="RNA-directed RNA polymerase L"/>
    <property type="match status" value="1"/>
</dbReference>
<keyword evidence="9" id="KW-1157">Cap snatching</keyword>
<evidence type="ECO:0000256" key="15">
    <source>
        <dbReference type="ARBA" id="ARBA00022953"/>
    </source>
</evidence>
<dbReference type="EC" id="2.7.7.48" evidence="4 18"/>
<gene>
    <name evidence="20" type="primary">L</name>
</gene>
<dbReference type="GO" id="GO:0030430">
    <property type="term" value="C:host cell cytoplasm"/>
    <property type="evidence" value="ECO:0007669"/>
    <property type="project" value="UniProtKB-SubCell"/>
</dbReference>
<dbReference type="GO" id="GO:0043657">
    <property type="term" value="C:host cell"/>
    <property type="evidence" value="ECO:0007669"/>
    <property type="project" value="UniProtKB-SubCell"/>
</dbReference>
<comment type="subcellular location">
    <subcellularLocation>
        <location evidence="3">Host cell</location>
    </subcellularLocation>
    <subcellularLocation>
        <location evidence="18">Virion</location>
    </subcellularLocation>
    <subcellularLocation>
        <location evidence="18">Host cytoplasm</location>
    </subcellularLocation>
</comment>
<evidence type="ECO:0000256" key="11">
    <source>
        <dbReference type="ARBA" id="ARBA00022741"/>
    </source>
</evidence>
<dbReference type="GO" id="GO:0046872">
    <property type="term" value="F:metal ion binding"/>
    <property type="evidence" value="ECO:0007669"/>
    <property type="project" value="UniProtKB-KW"/>
</dbReference>
<reference evidence="20 21" key="1">
    <citation type="submission" date="2006-07" db="EMBL/GenBank/DDBJ databases">
        <title>Genetic comparisons and evolution of 6 LCMV strains.</title>
        <authorList>
            <person name="Emonet S."/>
            <person name="De Lamballerie X."/>
            <person name="Charrel R.M."/>
        </authorList>
    </citation>
    <scope>NUCLEOTIDE SEQUENCE [LARGE SCALE GENOMIC DNA]</scope>
    <source>
        <strain evidence="20">CH-5692</strain>
    </source>
</reference>
<comment type="function">
    <text evidence="18">RNA-dependent RNA polymerase, which is responsible for the replication and transcription of the viral RNA genome using antigenomic RNA as an intermediate. During transcription, synthesizes subgenomic RNAs and assures their capping by a cap-snatching mechanism, which involves the endonuclease activity cleaving the host capped pre-mRNAs. These short capped RNAs are then used as primers for viral transcription. The 3'-end of subgenomic mRNAs molecules are heterogeneous and not polyadenylated. The replicase function is to direct synthesis of antigenomic and genomic RNA which are encapsidated and non capped. As a consequence of the use of the same enzyme for both transcription and replication, these mechanisms need to be well coordinated. These processes may be regulated by proteins N and Z in a dose-dependent manner.</text>
</comment>
<dbReference type="GO" id="GO:0016787">
    <property type="term" value="F:hydrolase activity"/>
    <property type="evidence" value="ECO:0007669"/>
    <property type="project" value="UniProtKB-KW"/>
</dbReference>
<evidence type="ECO:0000313" key="20">
    <source>
        <dbReference type="EMBL" id="ABI96821.1"/>
    </source>
</evidence>
<evidence type="ECO:0000256" key="2">
    <source>
        <dbReference type="ARBA" id="ARBA00001946"/>
    </source>
</evidence>
<evidence type="ECO:0000259" key="19">
    <source>
        <dbReference type="PROSITE" id="PS50525"/>
    </source>
</evidence>
<dbReference type="GO" id="GO:0003968">
    <property type="term" value="F:RNA-directed RNA polymerase activity"/>
    <property type="evidence" value="ECO:0007669"/>
    <property type="project" value="UniProtKB-KW"/>
</dbReference>
<protein>
    <recommendedName>
        <fullName evidence="5 18">RNA-directed RNA polymerase L</fullName>
        <shortName evidence="18">Protein L</shortName>
        <ecNumber evidence="4 18">2.7.7.48</ecNumber>
    </recommendedName>
</protein>
<feature type="domain" description="RdRp catalytic" evidence="19">
    <location>
        <begin position="1167"/>
        <end position="1361"/>
    </location>
</feature>
<evidence type="ECO:0000256" key="6">
    <source>
        <dbReference type="ARBA" id="ARBA00022484"/>
    </source>
</evidence>
<comment type="catalytic activity">
    <reaction evidence="17 18">
        <text>RNA(n) + a ribonucleoside 5'-triphosphate = RNA(n+1) + diphosphate</text>
        <dbReference type="Rhea" id="RHEA:21248"/>
        <dbReference type="Rhea" id="RHEA-COMP:14527"/>
        <dbReference type="Rhea" id="RHEA-COMP:17342"/>
        <dbReference type="ChEBI" id="CHEBI:33019"/>
        <dbReference type="ChEBI" id="CHEBI:61557"/>
        <dbReference type="ChEBI" id="CHEBI:140395"/>
        <dbReference type="EC" id="2.7.7.48"/>
    </reaction>
</comment>
<comment type="cofactor">
    <cofactor evidence="2">
        <name>Mg(2+)</name>
        <dbReference type="ChEBI" id="CHEBI:18420"/>
    </cofactor>
</comment>
<dbReference type="Gene3D" id="3.30.70.2640">
    <property type="entry name" value="Arenavirus RNA polymerase"/>
    <property type="match status" value="1"/>
</dbReference>
<evidence type="ECO:0000256" key="17">
    <source>
        <dbReference type="ARBA" id="ARBA00048744"/>
    </source>
</evidence>
<keyword evidence="8 18" id="KW-0548">Nucleotidyltransferase</keyword>
<dbReference type="PIRSF" id="PIRSF000836">
    <property type="entry name" value="L_ArenaV"/>
    <property type="match status" value="1"/>
</dbReference>
<evidence type="ECO:0000256" key="3">
    <source>
        <dbReference type="ARBA" id="ARBA00004340"/>
    </source>
</evidence>
<keyword evidence="12" id="KW-0378">Hydrolase</keyword>
<evidence type="ECO:0000256" key="4">
    <source>
        <dbReference type="ARBA" id="ARBA00012494"/>
    </source>
</evidence>
<comment type="similarity">
    <text evidence="18">Belongs to the Bunyavirales RNA polymerase family.</text>
</comment>
<comment type="cofactor">
    <cofactor evidence="1">
        <name>Mn(2+)</name>
        <dbReference type="ChEBI" id="CHEBI:29035"/>
    </cofactor>
</comment>
<keyword evidence="6 18" id="KW-0696">RNA-directed RNA polymerase</keyword>
<keyword evidence="13" id="KW-0460">Magnesium</keyword>
<dbReference type="InterPro" id="IPR010453">
    <property type="entry name" value="RNA_pol_arenavir"/>
</dbReference>
<keyword evidence="15 18" id="KW-0693">Viral RNA replication</keyword>
<evidence type="ECO:0000256" key="12">
    <source>
        <dbReference type="ARBA" id="ARBA00022801"/>
    </source>
</evidence>
<dbReference type="GO" id="GO:0039694">
    <property type="term" value="P:viral RNA genome replication"/>
    <property type="evidence" value="ECO:0007669"/>
    <property type="project" value="InterPro"/>
</dbReference>
<evidence type="ECO:0000256" key="16">
    <source>
        <dbReference type="ARBA" id="ARBA00023200"/>
    </source>
</evidence>